<evidence type="ECO:0000313" key="2">
    <source>
        <dbReference type="EMBL" id="ANQ15686.1"/>
    </source>
</evidence>
<reference evidence="2 3" key="1">
    <citation type="submission" date="2016-07" db="EMBL/GenBank/DDBJ databases">
        <title>Developing Vibrio natriegens as a novel, fast-growing host for biotechnology.</title>
        <authorList>
            <person name="Weinstock M.T."/>
            <person name="Hesek E.D."/>
            <person name="Wilson C.M."/>
            <person name="Gibson D.G."/>
        </authorList>
    </citation>
    <scope>NUCLEOTIDE SEQUENCE [LARGE SCALE GENOMIC DNA]</scope>
    <source>
        <strain evidence="2 3">ATCC 14048</strain>
    </source>
</reference>
<sequence>MKLDNVVIVLGKRLVKNKLSPEGISRVQALVSSLGSLSVENTAILFCGGKTQGQDIAEADAMFSYFQTLNHSLSQPFPKSQILIENRSLNTFQNMRYAAEELCHSGLFQAAEYHQFPIKVTLVSNDYHLERIIEIQTLMDEQGLLRVLKTQSASMGLELSIALDIDKHISVPYPHHGASAQAFLLLDELTTYRVYLEGAIRGVFSRGLAAVRAKPLHIAQTAIEKLEMLPLDHESLQNIQEIKKAVAMTAFDDNLDVVQQALDIIHPLLTAMNRTIDPESAL</sequence>
<dbReference type="KEGG" id="vna:PN96_17150"/>
<name>A0AAN0Y8B2_VIBNA</name>
<dbReference type="Gene3D" id="3.40.50.620">
    <property type="entry name" value="HUPs"/>
    <property type="match status" value="1"/>
</dbReference>
<proteinExistence type="predicted"/>
<dbReference type="GO" id="GO:0005886">
    <property type="term" value="C:plasma membrane"/>
    <property type="evidence" value="ECO:0007669"/>
    <property type="project" value="TreeGrafter"/>
</dbReference>
<dbReference type="EMBL" id="CP016346">
    <property type="protein sequence ID" value="ANQ15686.1"/>
    <property type="molecule type" value="Genomic_DNA"/>
</dbReference>
<feature type="domain" description="DUF218" evidence="1">
    <location>
        <begin position="6"/>
        <end position="144"/>
    </location>
</feature>
<dbReference type="AlphaFoldDB" id="A0AAN0Y8B2"/>
<gene>
    <name evidence="2" type="ORF">BA890_20995</name>
</gene>
<protein>
    <recommendedName>
        <fullName evidence="1">DUF218 domain-containing protein</fullName>
    </recommendedName>
</protein>
<evidence type="ECO:0000313" key="3">
    <source>
        <dbReference type="Proteomes" id="UP000092741"/>
    </source>
</evidence>
<dbReference type="InterPro" id="IPR003848">
    <property type="entry name" value="DUF218"/>
</dbReference>
<dbReference type="InterPro" id="IPR014729">
    <property type="entry name" value="Rossmann-like_a/b/a_fold"/>
</dbReference>
<organism evidence="2 3">
    <name type="scientific">Vibrio natriegens NBRC 15636 = ATCC 14048 = DSM 759</name>
    <dbReference type="NCBI Taxonomy" id="1219067"/>
    <lineage>
        <taxon>Bacteria</taxon>
        <taxon>Pseudomonadati</taxon>
        <taxon>Pseudomonadota</taxon>
        <taxon>Gammaproteobacteria</taxon>
        <taxon>Vibrionales</taxon>
        <taxon>Vibrionaceae</taxon>
        <taxon>Vibrio</taxon>
    </lineage>
</organism>
<keyword evidence="3" id="KW-1185">Reference proteome</keyword>
<dbReference type="CDD" id="cd06259">
    <property type="entry name" value="YdcF-like"/>
    <property type="match status" value="1"/>
</dbReference>
<evidence type="ECO:0000259" key="1">
    <source>
        <dbReference type="Pfam" id="PF02698"/>
    </source>
</evidence>
<dbReference type="Pfam" id="PF02698">
    <property type="entry name" value="DUF218"/>
    <property type="match status" value="1"/>
</dbReference>
<dbReference type="RefSeq" id="WP_024373019.1">
    <property type="nucleotide sequence ID" value="NZ_ATFJ01000021.1"/>
</dbReference>
<dbReference type="GeneID" id="70914559"/>
<dbReference type="InterPro" id="IPR051599">
    <property type="entry name" value="Cell_Envelope_Assoc"/>
</dbReference>
<accession>A0AAN0Y8B2</accession>
<dbReference type="PANTHER" id="PTHR30336:SF20">
    <property type="entry name" value="DUF218 DOMAIN-CONTAINING PROTEIN"/>
    <property type="match status" value="1"/>
</dbReference>
<dbReference type="Proteomes" id="UP000092741">
    <property type="component" value="Chromosome 2"/>
</dbReference>
<dbReference type="PANTHER" id="PTHR30336">
    <property type="entry name" value="INNER MEMBRANE PROTEIN, PROBABLE PERMEASE"/>
    <property type="match status" value="1"/>
</dbReference>